<comment type="subcellular location">
    <subcellularLocation>
        <location evidence="1">Membrane</location>
        <topology evidence="1">Single-pass type I membrane protein</topology>
    </subcellularLocation>
</comment>
<keyword evidence="6 9" id="KW-0472">Membrane</keyword>
<dbReference type="SUPFAM" id="SSF48726">
    <property type="entry name" value="Immunoglobulin"/>
    <property type="match status" value="4"/>
</dbReference>
<dbReference type="WBParaSite" id="DME_0000204501-mRNA-1">
    <property type="protein sequence ID" value="DME_0000204501-mRNA-1"/>
    <property type="gene ID" value="DME_0000204501"/>
</dbReference>
<dbReference type="PROSITE" id="PS50835">
    <property type="entry name" value="IG_LIKE"/>
    <property type="match status" value="4"/>
</dbReference>
<dbReference type="InterPro" id="IPR013783">
    <property type="entry name" value="Ig-like_fold"/>
</dbReference>
<dbReference type="SMART" id="SM00408">
    <property type="entry name" value="IGc2"/>
    <property type="match status" value="4"/>
</dbReference>
<dbReference type="InterPro" id="IPR003598">
    <property type="entry name" value="Ig_sub2"/>
</dbReference>
<dbReference type="Pfam" id="PF13882">
    <property type="entry name" value="Bravo_FIGEY"/>
    <property type="match status" value="1"/>
</dbReference>
<feature type="region of interest" description="Disordered" evidence="8">
    <location>
        <begin position="1111"/>
        <end position="1179"/>
    </location>
</feature>
<dbReference type="Proteomes" id="UP000274756">
    <property type="component" value="Unassembled WGS sequence"/>
</dbReference>
<dbReference type="InterPro" id="IPR007110">
    <property type="entry name" value="Ig-like_dom"/>
</dbReference>
<organism evidence="13 15">
    <name type="scientific">Dracunculus medinensis</name>
    <name type="common">Guinea worm</name>
    <dbReference type="NCBI Taxonomy" id="318479"/>
    <lineage>
        <taxon>Eukaryota</taxon>
        <taxon>Metazoa</taxon>
        <taxon>Ecdysozoa</taxon>
        <taxon>Nematoda</taxon>
        <taxon>Chromadorea</taxon>
        <taxon>Rhabditida</taxon>
        <taxon>Spirurina</taxon>
        <taxon>Dracunculoidea</taxon>
        <taxon>Dracunculidae</taxon>
        <taxon>Dracunculus</taxon>
    </lineage>
</organism>
<evidence type="ECO:0000259" key="10">
    <source>
        <dbReference type="PROSITE" id="PS50835"/>
    </source>
</evidence>
<dbReference type="Gene3D" id="2.60.40.10">
    <property type="entry name" value="Immunoglobulins"/>
    <property type="match status" value="9"/>
</dbReference>
<keyword evidence="7" id="KW-1015">Disulfide bond</keyword>
<dbReference type="Pfam" id="PF00041">
    <property type="entry name" value="fn3"/>
    <property type="match status" value="2"/>
</dbReference>
<feature type="compositionally biased region" description="Basic and acidic residues" evidence="8">
    <location>
        <begin position="1111"/>
        <end position="1122"/>
    </location>
</feature>
<dbReference type="FunFam" id="2.60.40.10:FF:002807">
    <property type="entry name" value="Sensory AXon guidance"/>
    <property type="match status" value="1"/>
</dbReference>
<proteinExistence type="predicted"/>
<evidence type="ECO:0000313" key="12">
    <source>
        <dbReference type="EMBL" id="VDN56432.1"/>
    </source>
</evidence>
<dbReference type="GO" id="GO:0030424">
    <property type="term" value="C:axon"/>
    <property type="evidence" value="ECO:0007669"/>
    <property type="project" value="TreeGrafter"/>
</dbReference>
<evidence type="ECO:0000256" key="4">
    <source>
        <dbReference type="ARBA" id="ARBA00022889"/>
    </source>
</evidence>
<dbReference type="InterPro" id="IPR003961">
    <property type="entry name" value="FN3_dom"/>
</dbReference>
<dbReference type="PANTHER" id="PTHR44170">
    <property type="entry name" value="PROTEIN SIDEKICK"/>
    <property type="match status" value="1"/>
</dbReference>
<keyword evidence="14" id="KW-1185">Reference proteome</keyword>
<dbReference type="InterPro" id="IPR026966">
    <property type="entry name" value="Neurofascin/L1/NrCAM_C"/>
</dbReference>
<dbReference type="InterPro" id="IPR003599">
    <property type="entry name" value="Ig_sub"/>
</dbReference>
<evidence type="ECO:0000256" key="2">
    <source>
        <dbReference type="ARBA" id="ARBA00022692"/>
    </source>
</evidence>
<evidence type="ECO:0000256" key="8">
    <source>
        <dbReference type="SAM" id="MobiDB-lite"/>
    </source>
</evidence>
<dbReference type="OrthoDB" id="6244967at2759"/>
<dbReference type="GO" id="GO:0007411">
    <property type="term" value="P:axon guidance"/>
    <property type="evidence" value="ECO:0007669"/>
    <property type="project" value="TreeGrafter"/>
</dbReference>
<dbReference type="InterPro" id="IPR036116">
    <property type="entry name" value="FN3_sf"/>
</dbReference>
<reference evidence="12 14" key="2">
    <citation type="submission" date="2018-11" db="EMBL/GenBank/DDBJ databases">
        <authorList>
            <consortium name="Pathogen Informatics"/>
        </authorList>
    </citation>
    <scope>NUCLEOTIDE SEQUENCE [LARGE SCALE GENOMIC DNA]</scope>
</reference>
<dbReference type="CDD" id="cd00063">
    <property type="entry name" value="FN3"/>
    <property type="match status" value="2"/>
</dbReference>
<dbReference type="GO" id="GO:0098609">
    <property type="term" value="P:cell-cell adhesion"/>
    <property type="evidence" value="ECO:0007669"/>
    <property type="project" value="TreeGrafter"/>
</dbReference>
<evidence type="ECO:0000256" key="1">
    <source>
        <dbReference type="ARBA" id="ARBA00004479"/>
    </source>
</evidence>
<dbReference type="SUPFAM" id="SSF49265">
    <property type="entry name" value="Fibronectin type III"/>
    <property type="match status" value="3"/>
</dbReference>
<feature type="domain" description="Fibronectin type-III" evidence="11">
    <location>
        <begin position="808"/>
        <end position="913"/>
    </location>
</feature>
<feature type="domain" description="Ig-like" evidence="10">
    <location>
        <begin position="349"/>
        <end position="435"/>
    </location>
</feature>
<evidence type="ECO:0000256" key="9">
    <source>
        <dbReference type="SAM" id="Phobius"/>
    </source>
</evidence>
<dbReference type="InterPro" id="IPR036179">
    <property type="entry name" value="Ig-like_dom_sf"/>
</dbReference>
<dbReference type="PANTHER" id="PTHR44170:SF35">
    <property type="entry name" value="NEUROGLIAN"/>
    <property type="match status" value="1"/>
</dbReference>
<dbReference type="STRING" id="318479.A0A158Q3B1"/>
<gene>
    <name evidence="12" type="ORF">DME_LOCUS6405</name>
</gene>
<dbReference type="Proteomes" id="UP000038040">
    <property type="component" value="Unplaced"/>
</dbReference>
<dbReference type="InterPro" id="IPR013098">
    <property type="entry name" value="Ig_I-set"/>
</dbReference>
<keyword evidence="3" id="KW-0677">Repeat</keyword>
<keyword evidence="4" id="KW-0130">Cell adhesion</keyword>
<dbReference type="PROSITE" id="PS50853">
    <property type="entry name" value="FN3"/>
    <property type="match status" value="2"/>
</dbReference>
<dbReference type="SMART" id="SM00060">
    <property type="entry name" value="FN3"/>
    <property type="match status" value="5"/>
</dbReference>
<dbReference type="EMBL" id="UYYG01001155">
    <property type="protein sequence ID" value="VDN56432.1"/>
    <property type="molecule type" value="Genomic_DNA"/>
</dbReference>
<evidence type="ECO:0000256" key="3">
    <source>
        <dbReference type="ARBA" id="ARBA00022737"/>
    </source>
</evidence>
<evidence type="ECO:0000313" key="13">
    <source>
        <dbReference type="Proteomes" id="UP000038040"/>
    </source>
</evidence>
<sequence>KRTNLQGTIYFHHVKESDFKPNRYYTCTAENTKLKDYKFGSQFRLDVTKNRRRALTSPIPPAEQYVNQSSPIALQGTLHKLHCFFSGFPEPKPVWRHNGVDIREDDPKYSFEAYGKTLVFNVTIESAGVYECTFQAQSSLDRRFNVIVEAAPYWLTGPPPNKRTSEGEDVTYDCSASGKPTPTITFYKNGVEMKEKESNKDRNWAIDGSLLTLYNVKKGIHGNGDNAVYQCKAENKHGYVWANFYLNLLAFKPQLLSDSGEIEAVIGQQVILTCKFFASPNVNITWESNVLNGIAHHISPADADGQGKLIMDAVGKDAEGEYICVGANKYGKANGSARLIVREATRLDPFENYVQNVLAGQKLDLKCDAKHDEHLDVTYEWLVDGKPLPEQHLESGHYRIADTNSLIITNPARYDAANYTCIARTHLDKAEKTIQIRVDDVPNPIHSAFLSKCDGTAQVATIKFEYMEDSDFGLPVKEIWWGPVYFMLTAQYQIDVETDGSIWLTHPHPALADSIQAVENNQRILKGSLDVSMRPFGKYHFRVFARNDFGDGSPSNVKGICETPARVPDKNPEGVYVAGSRPENLIVFWKPMPREDWNGRNFHYVIKYRPSGSNSDWKEEVVNDPYSDRHTIELSTEEPFRPYEIQVRAVNELGTSNIAPQTIEGYTGEGDPGFTPTGFKLIEASSDSAVFEWDPIDPHQVQGNFTGIKITHWHEEDDEEYEREAKRRKRAVNQVWYSVARRKRNSVPDVVESERKSVIFSPDKKKAVVFGLRPNSVNYAQISVLNGQNEGAPTEPIAFRTKEGVPTPVRNLEVYPMNNRDAEERGVVIVRWKRPKFYNGILNGYTIETCAISDDGILANRGICPQRWTGVYENSLRITDLDYDRRYRFVVYGTTNAGKGDPNSRDARTLPEFVNMNFIFFVPKLLVLVEPMQPVLEESGVGDDYINVTLTPGDYDKSQERPVGNGMYVKYRKAGDDKWQTVKPEGWESLTLIYALLYSFTDDNLSVHIGNLEPGTKYDIAVVSLQQDPSGFTRETESSIAHISTTGAPVRSARVWWLIIIMLVILLLCIILCIVCVAARQRGAKYPVSEKEKQQGRQPILATGKERGFGEYIKPQDDEKKSLTGSKAESETDSMAEYGDTDPGRFTEDGSFIGQYVPNKTLVSSSGDKPGRDSASTFV</sequence>
<dbReference type="Pfam" id="PF07679">
    <property type="entry name" value="I-set"/>
    <property type="match status" value="3"/>
</dbReference>
<feature type="domain" description="Ig-like" evidence="10">
    <location>
        <begin position="152"/>
        <end position="235"/>
    </location>
</feature>
<dbReference type="SMART" id="SM00409">
    <property type="entry name" value="IG"/>
    <property type="match status" value="4"/>
</dbReference>
<accession>A0A158Q3B1</accession>
<protein>
    <submittedName>
        <fullName evidence="15">Neuroglian</fullName>
    </submittedName>
</protein>
<evidence type="ECO:0000256" key="7">
    <source>
        <dbReference type="ARBA" id="ARBA00023157"/>
    </source>
</evidence>
<feature type="domain" description="Ig-like" evidence="10">
    <location>
        <begin position="253"/>
        <end position="340"/>
    </location>
</feature>
<evidence type="ECO:0000259" key="11">
    <source>
        <dbReference type="PROSITE" id="PS50853"/>
    </source>
</evidence>
<feature type="transmembrane region" description="Helical" evidence="9">
    <location>
        <begin position="1055"/>
        <end position="1079"/>
    </location>
</feature>
<dbReference type="GO" id="GO:0005886">
    <property type="term" value="C:plasma membrane"/>
    <property type="evidence" value="ECO:0007669"/>
    <property type="project" value="TreeGrafter"/>
</dbReference>
<evidence type="ECO:0000313" key="14">
    <source>
        <dbReference type="Proteomes" id="UP000274756"/>
    </source>
</evidence>
<feature type="domain" description="Fibronectin type-III" evidence="11">
    <location>
        <begin position="568"/>
        <end position="670"/>
    </location>
</feature>
<keyword evidence="2 9" id="KW-0812">Transmembrane</keyword>
<dbReference type="FunFam" id="2.60.40.10:FF:000035">
    <property type="entry name" value="Contactin 1"/>
    <property type="match status" value="1"/>
</dbReference>
<evidence type="ECO:0000256" key="6">
    <source>
        <dbReference type="ARBA" id="ARBA00023136"/>
    </source>
</evidence>
<keyword evidence="5 9" id="KW-1133">Transmembrane helix</keyword>
<name>A0A158Q3B1_DRAME</name>
<dbReference type="AlphaFoldDB" id="A0A158Q3B1"/>
<feature type="domain" description="Ig-like" evidence="10">
    <location>
        <begin position="60"/>
        <end position="145"/>
    </location>
</feature>
<reference evidence="15" key="1">
    <citation type="submission" date="2016-04" db="UniProtKB">
        <authorList>
            <consortium name="WormBaseParasite"/>
        </authorList>
    </citation>
    <scope>IDENTIFICATION</scope>
</reference>
<evidence type="ECO:0000256" key="5">
    <source>
        <dbReference type="ARBA" id="ARBA00022989"/>
    </source>
</evidence>
<evidence type="ECO:0000313" key="15">
    <source>
        <dbReference type="WBParaSite" id="DME_0000204501-mRNA-1"/>
    </source>
</evidence>